<name>A0A8H3IQJ6_9LECA</name>
<organism evidence="2 3">
    <name type="scientific">Imshaugia aleurites</name>
    <dbReference type="NCBI Taxonomy" id="172621"/>
    <lineage>
        <taxon>Eukaryota</taxon>
        <taxon>Fungi</taxon>
        <taxon>Dikarya</taxon>
        <taxon>Ascomycota</taxon>
        <taxon>Pezizomycotina</taxon>
        <taxon>Lecanoromycetes</taxon>
        <taxon>OSLEUM clade</taxon>
        <taxon>Lecanoromycetidae</taxon>
        <taxon>Lecanorales</taxon>
        <taxon>Lecanorineae</taxon>
        <taxon>Parmeliaceae</taxon>
        <taxon>Imshaugia</taxon>
    </lineage>
</organism>
<gene>
    <name evidence="2" type="ORF">IMSHALPRED_005651</name>
</gene>
<evidence type="ECO:0000313" key="3">
    <source>
        <dbReference type="Proteomes" id="UP000664534"/>
    </source>
</evidence>
<dbReference type="AlphaFoldDB" id="A0A8H3IQJ6"/>
<sequence length="217" mass="23612">MASGDGKEEKEEDGDEDGDEDEACKVWDDDEIEIEVVIVTLGMEDGGWKSRVGSEMSEIEIAVWGGGGGVWVRQVRGGGEMGRCGKIVVVWGVGLREDGIGGGRNWEVTVALRRGRAGGNLIGGGPMGRRVEGMGNGSGVRWEGEGQREEKGKRKEKKKKKEKKKGGKEEGERAAEAEGKKEEEEEVGCGAKVEGKGKEKKKRGAVRRLRARMEWVR</sequence>
<feature type="compositionally biased region" description="Basic and acidic residues" evidence="1">
    <location>
        <begin position="142"/>
        <end position="153"/>
    </location>
</feature>
<feature type="region of interest" description="Disordered" evidence="1">
    <location>
        <begin position="123"/>
        <end position="217"/>
    </location>
</feature>
<feature type="region of interest" description="Disordered" evidence="1">
    <location>
        <begin position="1"/>
        <end position="23"/>
    </location>
</feature>
<dbReference type="Proteomes" id="UP000664534">
    <property type="component" value="Unassembled WGS sequence"/>
</dbReference>
<dbReference type="EMBL" id="CAJPDT010000030">
    <property type="protein sequence ID" value="CAF9922299.1"/>
    <property type="molecule type" value="Genomic_DNA"/>
</dbReference>
<reference evidence="2" key="1">
    <citation type="submission" date="2021-03" db="EMBL/GenBank/DDBJ databases">
        <authorList>
            <person name="Tagirdzhanova G."/>
        </authorList>
    </citation>
    <scope>NUCLEOTIDE SEQUENCE</scope>
</reference>
<keyword evidence="3" id="KW-1185">Reference proteome</keyword>
<feature type="compositionally biased region" description="Acidic residues" evidence="1">
    <location>
        <begin position="10"/>
        <end position="23"/>
    </location>
</feature>
<comment type="caution">
    <text evidence="2">The sequence shown here is derived from an EMBL/GenBank/DDBJ whole genome shotgun (WGS) entry which is preliminary data.</text>
</comment>
<protein>
    <submittedName>
        <fullName evidence="2">Uncharacterized protein</fullName>
    </submittedName>
</protein>
<proteinExistence type="predicted"/>
<evidence type="ECO:0000313" key="2">
    <source>
        <dbReference type="EMBL" id="CAF9922299.1"/>
    </source>
</evidence>
<feature type="compositionally biased region" description="Basic residues" evidence="1">
    <location>
        <begin position="198"/>
        <end position="210"/>
    </location>
</feature>
<accession>A0A8H3IQJ6</accession>
<feature type="compositionally biased region" description="Basic and acidic residues" evidence="1">
    <location>
        <begin position="167"/>
        <end position="182"/>
    </location>
</feature>
<evidence type="ECO:0000256" key="1">
    <source>
        <dbReference type="SAM" id="MobiDB-lite"/>
    </source>
</evidence>
<feature type="compositionally biased region" description="Basic residues" evidence="1">
    <location>
        <begin position="154"/>
        <end position="166"/>
    </location>
</feature>